<protein>
    <submittedName>
        <fullName evidence="2">DUF2939 domain-containing protein</fullName>
    </submittedName>
</protein>
<accession>A0A4P9URQ3</accession>
<evidence type="ECO:0000313" key="3">
    <source>
        <dbReference type="Proteomes" id="UP000305881"/>
    </source>
</evidence>
<reference evidence="3" key="1">
    <citation type="journal article" date="2019" name="J. Bacteriol.">
        <title>A Mutagenic Screen Identifies a TonB-Dependent Receptor Required for the Lanthanide Metal Switch in the Type I Methanotroph 'Methylotuvimicrobium buryatense' 5GB1C.</title>
        <authorList>
            <person name="Groom J.D."/>
            <person name="Ford S.M."/>
            <person name="Pesesky M.W."/>
            <person name="Lidstrom M.E."/>
        </authorList>
    </citation>
    <scope>NUCLEOTIDE SEQUENCE [LARGE SCALE GENOMIC DNA]</scope>
    <source>
        <strain evidence="3">5GB1C</strain>
    </source>
</reference>
<dbReference type="Proteomes" id="UP000305881">
    <property type="component" value="Chromosome"/>
</dbReference>
<dbReference type="KEGG" id="mbur:EQU24_19505"/>
<keyword evidence="3" id="KW-1185">Reference proteome</keyword>
<dbReference type="InterPro" id="IPR021330">
    <property type="entry name" value="DUF2939"/>
</dbReference>
<name>A0A4P9URQ3_METBY</name>
<feature type="signal peptide" evidence="1">
    <location>
        <begin position="1"/>
        <end position="20"/>
    </location>
</feature>
<dbReference type="EMBL" id="CP035467">
    <property type="protein sequence ID" value="QCW84179.1"/>
    <property type="molecule type" value="Genomic_DNA"/>
</dbReference>
<evidence type="ECO:0000313" key="2">
    <source>
        <dbReference type="EMBL" id="QCW84179.1"/>
    </source>
</evidence>
<feature type="chain" id="PRO_5020221208" evidence="1">
    <location>
        <begin position="21"/>
        <end position="189"/>
    </location>
</feature>
<gene>
    <name evidence="2" type="ORF">EQU24_19505</name>
</gene>
<proteinExistence type="predicted"/>
<dbReference type="RefSeq" id="WP_017841949.1">
    <property type="nucleotide sequence ID" value="NZ_CP035467.1"/>
</dbReference>
<dbReference type="OrthoDB" id="9986140at2"/>
<sequence>MALPFRFLSLLLLAACTAFALGPWWTMRSIAQAADERDEAQWHALVRTDHLQTYAGKLLEAMLDLRMYADMKNDTREALRDNSDGKRLVESTARLLAGPQGFRHLLCGELTDDPNGEAQGQAGCWALDGSVRWESPIKARVSFTNPETLWQSELVLLRIGLFQWQAIAVDLPADAILKRFTQSLGLESK</sequence>
<dbReference type="AlphaFoldDB" id="A0A4P9URQ3"/>
<evidence type="ECO:0000256" key="1">
    <source>
        <dbReference type="SAM" id="SignalP"/>
    </source>
</evidence>
<keyword evidence="1" id="KW-0732">Signal</keyword>
<organism evidence="2 3">
    <name type="scientific">Methylotuvimicrobium buryatense</name>
    <name type="common">Methylomicrobium buryatense</name>
    <dbReference type="NCBI Taxonomy" id="95641"/>
    <lineage>
        <taxon>Bacteria</taxon>
        <taxon>Pseudomonadati</taxon>
        <taxon>Pseudomonadota</taxon>
        <taxon>Gammaproteobacteria</taxon>
        <taxon>Methylococcales</taxon>
        <taxon>Methylococcaceae</taxon>
        <taxon>Methylotuvimicrobium</taxon>
    </lineage>
</organism>
<dbReference type="Pfam" id="PF11159">
    <property type="entry name" value="DUF2939"/>
    <property type="match status" value="1"/>
</dbReference>